<name>A0A645F6A0_9ZZZZ</name>
<gene>
    <name evidence="1" type="ORF">SDC9_157178</name>
</gene>
<sequence length="139" mass="14907">MLGLEGADQLVALGVEDGDLLGVGGHRAQALQARQHTLLLSVDRALQIARLAGLAEGRVDLHLVVEGFQVTAQGQAAAEQIQALQFDAGALEFTPGIAHQEIVGRQHRQQEQHADQTELHAEAQAVHQRDGGIEQALHR</sequence>
<proteinExistence type="predicted"/>
<evidence type="ECO:0000313" key="1">
    <source>
        <dbReference type="EMBL" id="MPN09885.1"/>
    </source>
</evidence>
<comment type="caution">
    <text evidence="1">The sequence shown here is derived from an EMBL/GenBank/DDBJ whole genome shotgun (WGS) entry which is preliminary data.</text>
</comment>
<organism evidence="1">
    <name type="scientific">bioreactor metagenome</name>
    <dbReference type="NCBI Taxonomy" id="1076179"/>
    <lineage>
        <taxon>unclassified sequences</taxon>
        <taxon>metagenomes</taxon>
        <taxon>ecological metagenomes</taxon>
    </lineage>
</organism>
<protein>
    <submittedName>
        <fullName evidence="1">Uncharacterized protein</fullName>
    </submittedName>
</protein>
<accession>A0A645F6A0</accession>
<dbReference type="AlphaFoldDB" id="A0A645F6A0"/>
<reference evidence="1" key="1">
    <citation type="submission" date="2019-08" db="EMBL/GenBank/DDBJ databases">
        <authorList>
            <person name="Kucharzyk K."/>
            <person name="Murdoch R.W."/>
            <person name="Higgins S."/>
            <person name="Loffler F."/>
        </authorList>
    </citation>
    <scope>NUCLEOTIDE SEQUENCE</scope>
</reference>
<dbReference type="EMBL" id="VSSQ01056008">
    <property type="protein sequence ID" value="MPN09885.1"/>
    <property type="molecule type" value="Genomic_DNA"/>
</dbReference>